<name>A0ABS4TK30_9PSEU</name>
<comment type="caution">
    <text evidence="1">The sequence shown here is derived from an EMBL/GenBank/DDBJ whole genome shotgun (WGS) entry which is preliminary data.</text>
</comment>
<accession>A0ABS4TK30</accession>
<evidence type="ECO:0000313" key="1">
    <source>
        <dbReference type="EMBL" id="MBP2324783.1"/>
    </source>
</evidence>
<keyword evidence="2" id="KW-1185">Reference proteome</keyword>
<dbReference type="RefSeq" id="WP_281065488.1">
    <property type="nucleotide sequence ID" value="NZ_JAGINW010000001.1"/>
</dbReference>
<protein>
    <submittedName>
        <fullName evidence="1">Uncharacterized protein</fullName>
    </submittedName>
</protein>
<dbReference type="Proteomes" id="UP001519332">
    <property type="component" value="Unassembled WGS sequence"/>
</dbReference>
<evidence type="ECO:0000313" key="2">
    <source>
        <dbReference type="Proteomes" id="UP001519332"/>
    </source>
</evidence>
<organism evidence="1 2">
    <name type="scientific">Kibdelosporangium banguiense</name>
    <dbReference type="NCBI Taxonomy" id="1365924"/>
    <lineage>
        <taxon>Bacteria</taxon>
        <taxon>Bacillati</taxon>
        <taxon>Actinomycetota</taxon>
        <taxon>Actinomycetes</taxon>
        <taxon>Pseudonocardiales</taxon>
        <taxon>Pseudonocardiaceae</taxon>
        <taxon>Kibdelosporangium</taxon>
    </lineage>
</organism>
<sequence>MMRVRDLSRLSVVFLSRRAEVPVHTHEMQRLLRQNRAGWTDQR</sequence>
<proteinExistence type="predicted"/>
<reference evidence="1 2" key="1">
    <citation type="submission" date="2021-03" db="EMBL/GenBank/DDBJ databases">
        <title>Sequencing the genomes of 1000 actinobacteria strains.</title>
        <authorList>
            <person name="Klenk H.-P."/>
        </authorList>
    </citation>
    <scope>NUCLEOTIDE SEQUENCE [LARGE SCALE GENOMIC DNA]</scope>
    <source>
        <strain evidence="1 2">DSM 46670</strain>
    </source>
</reference>
<dbReference type="EMBL" id="JAGINW010000001">
    <property type="protein sequence ID" value="MBP2324783.1"/>
    <property type="molecule type" value="Genomic_DNA"/>
</dbReference>
<gene>
    <name evidence="1" type="ORF">JOF56_005168</name>
</gene>